<organism evidence="1 2">
    <name type="scientific">Rangifer tarandus platyrhynchus</name>
    <name type="common">Svalbard reindeer</name>
    <dbReference type="NCBI Taxonomy" id="3082113"/>
    <lineage>
        <taxon>Eukaryota</taxon>
        <taxon>Metazoa</taxon>
        <taxon>Chordata</taxon>
        <taxon>Craniata</taxon>
        <taxon>Vertebrata</taxon>
        <taxon>Euteleostomi</taxon>
        <taxon>Mammalia</taxon>
        <taxon>Eutheria</taxon>
        <taxon>Laurasiatheria</taxon>
        <taxon>Artiodactyla</taxon>
        <taxon>Ruminantia</taxon>
        <taxon>Pecora</taxon>
        <taxon>Cervidae</taxon>
        <taxon>Odocoileinae</taxon>
        <taxon>Rangifer</taxon>
    </lineage>
</organism>
<sequence>MMAPRTKGRLFVKLLGTRFHSPERAQIQRLNVQVQQRLRLPPTLQEGHRNRFRGTTPWHSALPGRARSAVRATALLRGCHRKTGASPELPQVTKRHSPRRQGFRSDPAVRPSKLRAGADTRGRPKDGTGALPLLRLCEVAD</sequence>
<dbReference type="EMBL" id="OX596109">
    <property type="protein sequence ID" value="CAI9703660.1"/>
    <property type="molecule type" value="Genomic_DNA"/>
</dbReference>
<evidence type="ECO:0000313" key="1">
    <source>
        <dbReference type="EMBL" id="CAI9703660.1"/>
    </source>
</evidence>
<reference evidence="1" key="1">
    <citation type="submission" date="2023-05" db="EMBL/GenBank/DDBJ databases">
        <authorList>
            <consortium name="ELIXIR-Norway"/>
        </authorList>
    </citation>
    <scope>NUCLEOTIDE SEQUENCE</scope>
</reference>
<name>A0ACB0ESK1_RANTA</name>
<protein>
    <submittedName>
        <fullName evidence="1">Uncharacterized protein</fullName>
    </submittedName>
</protein>
<proteinExistence type="predicted"/>
<dbReference type="Proteomes" id="UP001162501">
    <property type="component" value="Chromosome 25"/>
</dbReference>
<accession>A0ACB0ESK1</accession>
<gene>
    <name evidence="1" type="ORF">MRATA1EN3_LOCUS14873</name>
</gene>
<evidence type="ECO:0000313" key="2">
    <source>
        <dbReference type="Proteomes" id="UP001162501"/>
    </source>
</evidence>